<dbReference type="InterPro" id="IPR015659">
    <property type="entry name" value="Proline_oxidase"/>
</dbReference>
<dbReference type="STRING" id="196109.A0A136JGA5"/>
<dbReference type="AlphaFoldDB" id="A0A136JGA5"/>
<reference evidence="9" key="1">
    <citation type="submission" date="2016-02" db="EMBL/GenBank/DDBJ databases">
        <title>Draft genome sequence of Microdochium bolleyi, a fungal endophyte of beachgrass.</title>
        <authorList>
            <consortium name="DOE Joint Genome Institute"/>
            <person name="David A.S."/>
            <person name="May G."/>
            <person name="Haridas S."/>
            <person name="Lim J."/>
            <person name="Wang M."/>
            <person name="Labutti K."/>
            <person name="Lipzen A."/>
            <person name="Barry K."/>
            <person name="Grigoriev I.V."/>
        </authorList>
    </citation>
    <scope>NUCLEOTIDE SEQUENCE [LARGE SCALE GENOMIC DNA]</scope>
    <source>
        <strain evidence="9">J235TASD1</strain>
    </source>
</reference>
<dbReference type="GO" id="GO:0005739">
    <property type="term" value="C:mitochondrion"/>
    <property type="evidence" value="ECO:0007669"/>
    <property type="project" value="TreeGrafter"/>
</dbReference>
<evidence type="ECO:0000313" key="8">
    <source>
        <dbReference type="EMBL" id="KXJ96190.1"/>
    </source>
</evidence>
<evidence type="ECO:0000256" key="4">
    <source>
        <dbReference type="ARBA" id="ARBA00023062"/>
    </source>
</evidence>
<dbReference type="OrthoDB" id="5464at2759"/>
<dbReference type="FunCoup" id="A0A136JGA5">
    <property type="interactions" value="66"/>
</dbReference>
<comment type="catalytic activity">
    <reaction evidence="5">
        <text>L-proline + a quinone = (S)-1-pyrroline-5-carboxylate + a quinol + H(+)</text>
        <dbReference type="Rhea" id="RHEA:23784"/>
        <dbReference type="ChEBI" id="CHEBI:15378"/>
        <dbReference type="ChEBI" id="CHEBI:17388"/>
        <dbReference type="ChEBI" id="CHEBI:24646"/>
        <dbReference type="ChEBI" id="CHEBI:60039"/>
        <dbReference type="ChEBI" id="CHEBI:132124"/>
        <dbReference type="EC" id="1.5.5.2"/>
    </reaction>
</comment>
<evidence type="ECO:0000313" key="9">
    <source>
        <dbReference type="Proteomes" id="UP000070501"/>
    </source>
</evidence>
<evidence type="ECO:0000256" key="2">
    <source>
        <dbReference type="ARBA" id="ARBA00012695"/>
    </source>
</evidence>
<comment type="function">
    <text evidence="5">Converts proline to delta-1-pyrroline-5-carboxylate.</text>
</comment>
<dbReference type="EC" id="1.5.5.2" evidence="2 5"/>
<dbReference type="GO" id="GO:0071949">
    <property type="term" value="F:FAD binding"/>
    <property type="evidence" value="ECO:0007669"/>
    <property type="project" value="TreeGrafter"/>
</dbReference>
<feature type="compositionally biased region" description="Polar residues" evidence="6">
    <location>
        <begin position="34"/>
        <end position="44"/>
    </location>
</feature>
<evidence type="ECO:0000256" key="5">
    <source>
        <dbReference type="RuleBase" id="RU364054"/>
    </source>
</evidence>
<dbReference type="EMBL" id="KQ964246">
    <property type="protein sequence ID" value="KXJ96190.1"/>
    <property type="molecule type" value="Genomic_DNA"/>
</dbReference>
<dbReference type="GO" id="GO:0010133">
    <property type="term" value="P:L-proline catabolic process to L-glutamate"/>
    <property type="evidence" value="ECO:0007669"/>
    <property type="project" value="TreeGrafter"/>
</dbReference>
<keyword evidence="4 5" id="KW-0642">Proline metabolism</keyword>
<name>A0A136JGA5_9PEZI</name>
<dbReference type="PANTHER" id="PTHR13914:SF30">
    <property type="entry name" value="PROLINE DEHYDROGENASE"/>
    <property type="match status" value="1"/>
</dbReference>
<evidence type="ECO:0000256" key="1">
    <source>
        <dbReference type="ARBA" id="ARBA00005869"/>
    </source>
</evidence>
<feature type="region of interest" description="Disordered" evidence="6">
    <location>
        <begin position="86"/>
        <end position="113"/>
    </location>
</feature>
<dbReference type="SUPFAM" id="SSF51730">
    <property type="entry name" value="FAD-linked oxidoreductase"/>
    <property type="match status" value="2"/>
</dbReference>
<dbReference type="InParanoid" id="A0A136JGA5"/>
<dbReference type="GO" id="GO:0004657">
    <property type="term" value="F:proline dehydrogenase activity"/>
    <property type="evidence" value="ECO:0007669"/>
    <property type="project" value="UniProtKB-EC"/>
</dbReference>
<gene>
    <name evidence="8" type="ORF">Micbo1qcDRAFT_158410</name>
</gene>
<dbReference type="Gene3D" id="3.20.20.220">
    <property type="match status" value="1"/>
</dbReference>
<dbReference type="InterPro" id="IPR029041">
    <property type="entry name" value="FAD-linked_oxidoreductase-like"/>
</dbReference>
<proteinExistence type="inferred from homology"/>
<dbReference type="Proteomes" id="UP000070501">
    <property type="component" value="Unassembled WGS sequence"/>
</dbReference>
<dbReference type="InterPro" id="IPR002872">
    <property type="entry name" value="Proline_DH_dom"/>
</dbReference>
<keyword evidence="5" id="KW-0285">Flavoprotein</keyword>
<protein>
    <recommendedName>
        <fullName evidence="2 5">Proline dehydrogenase</fullName>
        <ecNumber evidence="2 5">1.5.5.2</ecNumber>
    </recommendedName>
</protein>
<feature type="domain" description="Proline dehydrogenase" evidence="7">
    <location>
        <begin position="187"/>
        <end position="552"/>
    </location>
</feature>
<evidence type="ECO:0000256" key="6">
    <source>
        <dbReference type="SAM" id="MobiDB-lite"/>
    </source>
</evidence>
<keyword evidence="5" id="KW-0274">FAD</keyword>
<keyword evidence="3 5" id="KW-0560">Oxidoreductase</keyword>
<evidence type="ECO:0000256" key="3">
    <source>
        <dbReference type="ARBA" id="ARBA00023002"/>
    </source>
</evidence>
<sequence length="574" mass="61603">MSVNSIGRPVCLTRCLRQPVRTTVTAVHHKSRHGSSQSRTLTSETRPRRKIHSSSSSRSSAPAADQGLAATASSVHNFASQIVHATTSATAGPESSSASSSQTSRTRNMAKKSPLSVLPLETILRTLVTSTISSSPLLLPPSLAIMTLLAHSNNAILNPERNRLLNWVLKKTFYAQYCAGENAAEVRQTLAGLNKIGFTGVILNYAREVVLTEAQSKNLTPCDTGAEAEACIRDEINPWLKATLATVQIAQPHDFVALKFTGAGRQALYALRNRLPPPKALAAAIDEICQLAATRNVPLLFDAEQTALQAGIDDWTIDYARRYNNITPNHAIIYGTYQSYLKHCPELLSKHLAIAAKENFTLGVKLVRGAYLGADPRHMIHDTKEDTDRCCDGISEALITRTWNSVLKPQEGQPEFPPVSVVLGTHNLETVQKAQALHASPQAAGVELAIAQLMGMADEVSCALIAGDKGEQAAAPPANAVTAAAVKTTGATTTGVGLHSATTSTATLVGSGSGSDTKAKAYKYIVWGTTKECMTYLLRRAHENKDAVSRTKAGRDAMWEEAKRRFWGAFSSSS</sequence>
<feature type="region of interest" description="Disordered" evidence="6">
    <location>
        <begin position="23"/>
        <end position="68"/>
    </location>
</feature>
<dbReference type="Pfam" id="PF01619">
    <property type="entry name" value="Pro_dh"/>
    <property type="match status" value="1"/>
</dbReference>
<feature type="compositionally biased region" description="Low complexity" evidence="6">
    <location>
        <begin position="86"/>
        <end position="104"/>
    </location>
</feature>
<evidence type="ECO:0000259" key="7">
    <source>
        <dbReference type="Pfam" id="PF01619"/>
    </source>
</evidence>
<accession>A0A136JGA5</accession>
<keyword evidence="9" id="KW-1185">Reference proteome</keyword>
<dbReference type="PANTHER" id="PTHR13914">
    <property type="entry name" value="PROLINE OXIDASE"/>
    <property type="match status" value="1"/>
</dbReference>
<comment type="cofactor">
    <cofactor evidence="5">
        <name>FAD</name>
        <dbReference type="ChEBI" id="CHEBI:57692"/>
    </cofactor>
</comment>
<organism evidence="8 9">
    <name type="scientific">Microdochium bolleyi</name>
    <dbReference type="NCBI Taxonomy" id="196109"/>
    <lineage>
        <taxon>Eukaryota</taxon>
        <taxon>Fungi</taxon>
        <taxon>Dikarya</taxon>
        <taxon>Ascomycota</taxon>
        <taxon>Pezizomycotina</taxon>
        <taxon>Sordariomycetes</taxon>
        <taxon>Xylariomycetidae</taxon>
        <taxon>Xylariales</taxon>
        <taxon>Microdochiaceae</taxon>
        <taxon>Microdochium</taxon>
    </lineage>
</organism>
<comment type="similarity">
    <text evidence="1 5">Belongs to the proline oxidase family.</text>
</comment>